<evidence type="ECO:0000256" key="3">
    <source>
        <dbReference type="ARBA" id="ARBA00022692"/>
    </source>
</evidence>
<name>A0A1W6AEZ7_BACMY</name>
<evidence type="ECO:0000259" key="7">
    <source>
        <dbReference type="Pfam" id="PF02687"/>
    </source>
</evidence>
<dbReference type="InterPro" id="IPR052536">
    <property type="entry name" value="ABC-4_Integral_Memb_Prot"/>
</dbReference>
<feature type="transmembrane region" description="Helical" evidence="6">
    <location>
        <begin position="155"/>
        <end position="177"/>
    </location>
</feature>
<dbReference type="PANTHER" id="PTHR46795">
    <property type="entry name" value="ABC TRANSPORTER PERMEASE-RELATED-RELATED"/>
    <property type="match status" value="1"/>
</dbReference>
<feature type="transmembrane region" description="Helical" evidence="6">
    <location>
        <begin position="17"/>
        <end position="37"/>
    </location>
</feature>
<comment type="subcellular location">
    <subcellularLocation>
        <location evidence="1 6">Cell membrane</location>
        <topology evidence="1 6">Multi-pass membrane protein</topology>
    </subcellularLocation>
</comment>
<organism evidence="8 9">
    <name type="scientific">Bacillus mycoides</name>
    <dbReference type="NCBI Taxonomy" id="1405"/>
    <lineage>
        <taxon>Bacteria</taxon>
        <taxon>Bacillati</taxon>
        <taxon>Bacillota</taxon>
        <taxon>Bacilli</taxon>
        <taxon>Bacillales</taxon>
        <taxon>Bacillaceae</taxon>
        <taxon>Bacillus</taxon>
        <taxon>Bacillus cereus group</taxon>
    </lineage>
</organism>
<gene>
    <name evidence="8" type="ORF">B7492_26055</name>
</gene>
<dbReference type="PIRSF" id="PIRSF018968">
    <property type="entry name" value="ABC_permease_BceB"/>
    <property type="match status" value="1"/>
</dbReference>
<protein>
    <submittedName>
        <fullName evidence="8">ABC transporter permease</fullName>
    </submittedName>
</protein>
<evidence type="ECO:0000313" key="9">
    <source>
        <dbReference type="Proteomes" id="UP000192932"/>
    </source>
</evidence>
<accession>A0A1W6AEZ7</accession>
<feature type="domain" description="ABC3 transporter permease C-terminal" evidence="7">
    <location>
        <begin position="60"/>
        <end position="175"/>
    </location>
</feature>
<evidence type="ECO:0000256" key="5">
    <source>
        <dbReference type="ARBA" id="ARBA00023136"/>
    </source>
</evidence>
<proteinExistence type="inferred from homology"/>
<sequence length="620" mass="70719">MLLKLSISSMKKMIKDYIVLLIGLVISISIFYMFQTLALNKEFTMNNSIIGSIVFVFQIGSILVAFITFFYIFYANSFLLSLRRKELGMYLVLGAKKSKISQLLFFETLSMGMISLVLGSVFGAILSNFISRFLTKQLEISAEGYQAFYGPAFKITFIFFSALFLLTSVVNAIRITLKTELDLIRTEQKAEQIRKKGPVTMALTLCSLLGLSVGYYFVIFVGIKGAGAILLPLFTITLGTYLIFISLLPTFVNRLKKTRYLNEKKLNAFTFAQLQFRVSSLAKILGTVTMLIGLGVGAMAGGMSLQKNVILTAEKMPGYDITIHDPEAADYKAMEKMKIIDKKQYKYKVDNEAVYYLKEELLENPPLLFRKKETTHISEQLPSSSYRMFKGEEVDPSSSTLPMNWDKIVDSDFRSNITVYNRKPVYIVDKNRYETIQGNEHTFFIAKVDNILQYKTELKEMDNRQIEKIAAATNRSKEDVYLPTNYGDYESMLAFSKGTSFMGFFLGLAFLAMMASCLMFKILSGATKDIGRYEMLRKIGVRKELLIKSMYKELGIVFLFPAILGLIHVLVGMNIFTFVKFFVNPYVNIWMPICIFLGIYIVYYLITVQLYKRIVLPKER</sequence>
<evidence type="ECO:0000256" key="4">
    <source>
        <dbReference type="ARBA" id="ARBA00022989"/>
    </source>
</evidence>
<reference evidence="8 9" key="1">
    <citation type="submission" date="2017-04" db="EMBL/GenBank/DDBJ databases">
        <title>The Characteristic of a Fine Plant Growth-Promoting Rhizobacteria Bacillus mycoides Gnyt1 and its Whole Genome Sequencing Analysis.</title>
        <authorList>
            <person name="Li J.H."/>
            <person name="Yao T."/>
        </authorList>
    </citation>
    <scope>NUCLEOTIDE SEQUENCE [LARGE SCALE GENOMIC DNA]</scope>
    <source>
        <strain evidence="8 9">Gnyt1</strain>
    </source>
</reference>
<keyword evidence="4 6" id="KW-1133">Transmembrane helix</keyword>
<feature type="transmembrane region" description="Helical" evidence="6">
    <location>
        <begin position="103"/>
        <end position="126"/>
    </location>
</feature>
<dbReference type="GO" id="GO:0055085">
    <property type="term" value="P:transmembrane transport"/>
    <property type="evidence" value="ECO:0007669"/>
    <property type="project" value="UniProtKB-UniRule"/>
</dbReference>
<dbReference type="Proteomes" id="UP000192932">
    <property type="component" value="Chromosome"/>
</dbReference>
<dbReference type="EMBL" id="CP020743">
    <property type="protein sequence ID" value="ARJ24458.1"/>
    <property type="molecule type" value="Genomic_DNA"/>
</dbReference>
<keyword evidence="6" id="KW-0813">Transport</keyword>
<keyword evidence="3 6" id="KW-0812">Transmembrane</keyword>
<dbReference type="GO" id="GO:0005886">
    <property type="term" value="C:plasma membrane"/>
    <property type="evidence" value="ECO:0007669"/>
    <property type="project" value="UniProtKB-SubCell"/>
</dbReference>
<dbReference type="Pfam" id="PF02687">
    <property type="entry name" value="FtsX"/>
    <property type="match status" value="1"/>
</dbReference>
<feature type="transmembrane region" description="Helical" evidence="6">
    <location>
        <begin position="556"/>
        <end position="583"/>
    </location>
</feature>
<evidence type="ECO:0000256" key="2">
    <source>
        <dbReference type="ARBA" id="ARBA00022475"/>
    </source>
</evidence>
<dbReference type="PANTHER" id="PTHR46795:SF3">
    <property type="entry name" value="ABC TRANSPORTER PERMEASE"/>
    <property type="match status" value="1"/>
</dbReference>
<dbReference type="RefSeq" id="WP_085312646.1">
    <property type="nucleotide sequence ID" value="NZ_CP020743.1"/>
</dbReference>
<feature type="transmembrane region" description="Helical" evidence="6">
    <location>
        <begin position="49"/>
        <end position="82"/>
    </location>
</feature>
<dbReference type="InterPro" id="IPR003838">
    <property type="entry name" value="ABC3_permease_C"/>
</dbReference>
<evidence type="ECO:0000256" key="1">
    <source>
        <dbReference type="ARBA" id="ARBA00004651"/>
    </source>
</evidence>
<evidence type="ECO:0000256" key="6">
    <source>
        <dbReference type="PIRNR" id="PIRNR018968"/>
    </source>
</evidence>
<comment type="similarity">
    <text evidence="6">Belongs to the ABC-4 integral membrane protein family.</text>
</comment>
<evidence type="ECO:0000313" key="8">
    <source>
        <dbReference type="EMBL" id="ARJ24458.1"/>
    </source>
</evidence>
<feature type="transmembrane region" description="Helical" evidence="6">
    <location>
        <begin position="589"/>
        <end position="611"/>
    </location>
</feature>
<dbReference type="AlphaFoldDB" id="A0A1W6AEZ7"/>
<keyword evidence="5 6" id="KW-0472">Membrane</keyword>
<feature type="transmembrane region" description="Helical" evidence="6">
    <location>
        <begin position="198"/>
        <end position="223"/>
    </location>
</feature>
<feature type="transmembrane region" description="Helical" evidence="6">
    <location>
        <begin position="229"/>
        <end position="252"/>
    </location>
</feature>
<keyword evidence="2 6" id="KW-1003">Cell membrane</keyword>
<dbReference type="InterPro" id="IPR027022">
    <property type="entry name" value="ABC_permease_BceB-typ"/>
</dbReference>
<feature type="transmembrane region" description="Helical" evidence="6">
    <location>
        <begin position="284"/>
        <end position="305"/>
    </location>
</feature>
<feature type="transmembrane region" description="Helical" evidence="6">
    <location>
        <begin position="501"/>
        <end position="523"/>
    </location>
</feature>